<evidence type="ECO:0000313" key="10">
    <source>
        <dbReference type="Ensembl" id="ENSSPAP00000009154.1"/>
    </source>
</evidence>
<evidence type="ECO:0000256" key="5">
    <source>
        <dbReference type="ARBA" id="ARBA00034721"/>
    </source>
</evidence>
<evidence type="ECO:0000256" key="7">
    <source>
        <dbReference type="SAM" id="MobiDB-lite"/>
    </source>
</evidence>
<feature type="transmembrane region" description="Helical" evidence="8">
    <location>
        <begin position="71"/>
        <end position="96"/>
    </location>
</feature>
<keyword evidence="2 6" id="KW-0812">Transmembrane</keyword>
<evidence type="ECO:0000256" key="6">
    <source>
        <dbReference type="PROSITE-ProRule" id="PRU00581"/>
    </source>
</evidence>
<dbReference type="PANTHER" id="PTHR22776:SF9">
    <property type="entry name" value="PLASMOLIPIN"/>
    <property type="match status" value="1"/>
</dbReference>
<dbReference type="GeneTree" id="ENSGT00940000156011"/>
<dbReference type="Pfam" id="PF01284">
    <property type="entry name" value="MARVEL"/>
    <property type="match status" value="1"/>
</dbReference>
<evidence type="ECO:0000256" key="2">
    <source>
        <dbReference type="ARBA" id="ARBA00022692"/>
    </source>
</evidence>
<dbReference type="PANTHER" id="PTHR22776">
    <property type="entry name" value="MARVEL-CONTAINING POTENTIAL LIPID RAFT-ASSOCIATED PROTEIN"/>
    <property type="match status" value="1"/>
</dbReference>
<keyword evidence="4 6" id="KW-0472">Membrane</keyword>
<sequence>MADFPSKVSTETSVSQPHSSQPARMAGPITVQLDVSFIKSIPGILMVVEMLLGLIQWALIASVNYGWAPAFIWVMFVAVGLWITTTILYVMTLFSIQQRLTGLPWPILVGRETFALLLKAFGAFVTLAYGASTFFSFLSWREDGGSPPTTTVPT</sequence>
<dbReference type="GO" id="GO:0019911">
    <property type="term" value="F:structural constituent of myelin sheath"/>
    <property type="evidence" value="ECO:0007669"/>
    <property type="project" value="TreeGrafter"/>
</dbReference>
<dbReference type="STRING" id="144197.ENSSPAP00000009154"/>
<comment type="similarity">
    <text evidence="5">Belongs to the MAL family.</text>
</comment>
<organism evidence="10">
    <name type="scientific">Stegastes partitus</name>
    <name type="common">bicolor damselfish</name>
    <dbReference type="NCBI Taxonomy" id="144197"/>
    <lineage>
        <taxon>Eukaryota</taxon>
        <taxon>Metazoa</taxon>
        <taxon>Chordata</taxon>
        <taxon>Craniata</taxon>
        <taxon>Vertebrata</taxon>
        <taxon>Euteleostomi</taxon>
        <taxon>Actinopterygii</taxon>
        <taxon>Neopterygii</taxon>
        <taxon>Teleostei</taxon>
        <taxon>Neoteleostei</taxon>
        <taxon>Acanthomorphata</taxon>
        <taxon>Ovalentaria</taxon>
        <taxon>Pomacentridae</taxon>
        <taxon>Stegastes</taxon>
    </lineage>
</organism>
<evidence type="ECO:0000256" key="4">
    <source>
        <dbReference type="ARBA" id="ARBA00023136"/>
    </source>
</evidence>
<feature type="compositionally biased region" description="Polar residues" evidence="7">
    <location>
        <begin position="7"/>
        <end position="22"/>
    </location>
</feature>
<dbReference type="GO" id="GO:0005768">
    <property type="term" value="C:endosome"/>
    <property type="evidence" value="ECO:0007669"/>
    <property type="project" value="Ensembl"/>
</dbReference>
<feature type="region of interest" description="Disordered" evidence="7">
    <location>
        <begin position="1"/>
        <end position="24"/>
    </location>
</feature>
<feature type="domain" description="MARVEL" evidence="9">
    <location>
        <begin position="37"/>
        <end position="154"/>
    </location>
</feature>
<dbReference type="InterPro" id="IPR008253">
    <property type="entry name" value="Marvel"/>
</dbReference>
<proteinExistence type="inferred from homology"/>
<dbReference type="GO" id="GO:0042552">
    <property type="term" value="P:myelination"/>
    <property type="evidence" value="ECO:0007669"/>
    <property type="project" value="TreeGrafter"/>
</dbReference>
<dbReference type="GO" id="GO:0048546">
    <property type="term" value="P:digestive tract morphogenesis"/>
    <property type="evidence" value="ECO:0007669"/>
    <property type="project" value="Ensembl"/>
</dbReference>
<evidence type="ECO:0000256" key="1">
    <source>
        <dbReference type="ARBA" id="ARBA00004141"/>
    </source>
</evidence>
<dbReference type="AlphaFoldDB" id="A0A3B4ZSI0"/>
<reference evidence="10" key="1">
    <citation type="submission" date="2023-09" db="UniProtKB">
        <authorList>
            <consortium name="Ensembl"/>
        </authorList>
    </citation>
    <scope>IDENTIFICATION</scope>
</reference>
<accession>A0A3B4ZSI0</accession>
<comment type="subcellular location">
    <subcellularLocation>
        <location evidence="1">Membrane</location>
        <topology evidence="1">Multi-pass membrane protein</topology>
    </subcellularLocation>
</comment>
<dbReference type="Ensembl" id="ENSSPAT00000009318.1">
    <property type="protein sequence ID" value="ENSSPAP00000009154.1"/>
    <property type="gene ID" value="ENSSPAG00000006977.1"/>
</dbReference>
<dbReference type="InterPro" id="IPR050578">
    <property type="entry name" value="MARVEL-CKLF_proteins"/>
</dbReference>
<keyword evidence="3 8" id="KW-1133">Transmembrane helix</keyword>
<evidence type="ECO:0000259" key="9">
    <source>
        <dbReference type="PROSITE" id="PS51225"/>
    </source>
</evidence>
<name>A0A3B4ZSI0_9TELE</name>
<dbReference type="PROSITE" id="PS51225">
    <property type="entry name" value="MARVEL"/>
    <property type="match status" value="1"/>
</dbReference>
<dbReference type="GO" id="GO:0030100">
    <property type="term" value="P:regulation of endocytosis"/>
    <property type="evidence" value="ECO:0007669"/>
    <property type="project" value="Ensembl"/>
</dbReference>
<evidence type="ECO:0000256" key="8">
    <source>
        <dbReference type="SAM" id="Phobius"/>
    </source>
</evidence>
<evidence type="ECO:0000256" key="3">
    <source>
        <dbReference type="ARBA" id="ARBA00022989"/>
    </source>
</evidence>
<feature type="transmembrane region" description="Helical" evidence="8">
    <location>
        <begin position="116"/>
        <end position="138"/>
    </location>
</feature>
<dbReference type="GO" id="GO:0016324">
    <property type="term" value="C:apical plasma membrane"/>
    <property type="evidence" value="ECO:0007669"/>
    <property type="project" value="Ensembl"/>
</dbReference>
<protein>
    <submittedName>
        <fullName evidence="10">Plasmolipin</fullName>
    </submittedName>
</protein>
<feature type="transmembrane region" description="Helical" evidence="8">
    <location>
        <begin position="44"/>
        <end position="65"/>
    </location>
</feature>